<dbReference type="Pfam" id="PF13385">
    <property type="entry name" value="Laminin_G_3"/>
    <property type="match status" value="1"/>
</dbReference>
<evidence type="ECO:0000256" key="6">
    <source>
        <dbReference type="ARBA" id="ARBA00023295"/>
    </source>
</evidence>
<dbReference type="InterPro" id="IPR013189">
    <property type="entry name" value="Glyco_hydro_32_C"/>
</dbReference>
<dbReference type="InterPro" id="IPR013148">
    <property type="entry name" value="Glyco_hydro_32_N"/>
</dbReference>
<dbReference type="Pfam" id="PF08244">
    <property type="entry name" value="Glyco_hydro_32C"/>
    <property type="match status" value="1"/>
</dbReference>
<feature type="domain" description="LamG-like jellyroll fold" evidence="8">
    <location>
        <begin position="81"/>
        <end position="233"/>
    </location>
</feature>
<dbReference type="RefSeq" id="WP_189029747.1">
    <property type="nucleotide sequence ID" value="NZ_BMKR01000028.1"/>
</dbReference>
<dbReference type="EC" id="3.2.1.26" evidence="2"/>
<dbReference type="Gene3D" id="2.115.10.20">
    <property type="entry name" value="Glycosyl hydrolase domain, family 43"/>
    <property type="match status" value="1"/>
</dbReference>
<dbReference type="CDD" id="cd08996">
    <property type="entry name" value="GH32_FFase"/>
    <property type="match status" value="1"/>
</dbReference>
<dbReference type="Gene3D" id="2.60.120.560">
    <property type="entry name" value="Exo-inulinase, domain 1"/>
    <property type="match status" value="1"/>
</dbReference>
<dbReference type="InterPro" id="IPR006558">
    <property type="entry name" value="LamG-like"/>
</dbReference>
<dbReference type="InterPro" id="IPR001362">
    <property type="entry name" value="Glyco_hydro_32"/>
</dbReference>
<evidence type="ECO:0000256" key="7">
    <source>
        <dbReference type="RuleBase" id="RU362110"/>
    </source>
</evidence>
<dbReference type="InterPro" id="IPR013320">
    <property type="entry name" value="ConA-like_dom_sf"/>
</dbReference>
<dbReference type="SUPFAM" id="SSF75005">
    <property type="entry name" value="Arabinanase/levansucrase/invertase"/>
    <property type="match status" value="1"/>
</dbReference>
<dbReference type="Pfam" id="PF00251">
    <property type="entry name" value="Glyco_hydro_32N"/>
    <property type="match status" value="1"/>
</dbReference>
<dbReference type="Proteomes" id="UP000637643">
    <property type="component" value="Unassembled WGS sequence"/>
</dbReference>
<keyword evidence="3" id="KW-0732">Signal</keyword>
<dbReference type="InterPro" id="IPR023296">
    <property type="entry name" value="Glyco_hydro_beta-prop_sf"/>
</dbReference>
<dbReference type="GO" id="GO:0005975">
    <property type="term" value="P:carbohydrate metabolic process"/>
    <property type="evidence" value="ECO:0007669"/>
    <property type="project" value="InterPro"/>
</dbReference>
<evidence type="ECO:0000256" key="3">
    <source>
        <dbReference type="ARBA" id="ARBA00022729"/>
    </source>
</evidence>
<gene>
    <name evidence="9" type="ORF">GCM10010912_49930</name>
</gene>
<keyword evidence="6 7" id="KW-0326">Glycosidase</keyword>
<evidence type="ECO:0000313" key="10">
    <source>
        <dbReference type="Proteomes" id="UP000637643"/>
    </source>
</evidence>
<dbReference type="SMART" id="SM00560">
    <property type="entry name" value="LamGL"/>
    <property type="match status" value="1"/>
</dbReference>
<accession>A0A917FT24</accession>
<dbReference type="PANTHER" id="PTHR43101:SF1">
    <property type="entry name" value="BETA-FRUCTOSIDASE"/>
    <property type="match status" value="1"/>
</dbReference>
<keyword evidence="4 7" id="KW-0378">Hydrolase</keyword>
<dbReference type="Gene3D" id="2.60.120.200">
    <property type="match status" value="1"/>
</dbReference>
<evidence type="ECO:0000259" key="8">
    <source>
        <dbReference type="SMART" id="SM00560"/>
    </source>
</evidence>
<dbReference type="InterPro" id="IPR051214">
    <property type="entry name" value="GH32_Enzymes"/>
</dbReference>
<comment type="similarity">
    <text evidence="1 7">Belongs to the glycosyl hydrolase 32 family.</text>
</comment>
<evidence type="ECO:0000256" key="1">
    <source>
        <dbReference type="ARBA" id="ARBA00009902"/>
    </source>
</evidence>
<dbReference type="SUPFAM" id="SSF49899">
    <property type="entry name" value="Concanavalin A-like lectins/glucanases"/>
    <property type="match status" value="2"/>
</dbReference>
<name>A0A917FT24_9BACL</name>
<keyword evidence="5" id="KW-1015">Disulfide bond</keyword>
<protein>
    <recommendedName>
        <fullName evidence="2">beta-fructofuranosidase</fullName>
        <ecNumber evidence="2">3.2.1.26</ecNumber>
    </recommendedName>
</protein>
<dbReference type="EMBL" id="BMKR01000028">
    <property type="protein sequence ID" value="GGF99176.1"/>
    <property type="molecule type" value="Genomic_DNA"/>
</dbReference>
<evidence type="ECO:0000256" key="2">
    <source>
        <dbReference type="ARBA" id="ARBA00012758"/>
    </source>
</evidence>
<dbReference type="SMART" id="SM00640">
    <property type="entry name" value="Glyco_32"/>
    <property type="match status" value="1"/>
</dbReference>
<reference evidence="9" key="1">
    <citation type="journal article" date="2014" name="Int. J. Syst. Evol. Microbiol.">
        <title>Complete genome sequence of Corynebacterium casei LMG S-19264T (=DSM 44701T), isolated from a smear-ripened cheese.</title>
        <authorList>
            <consortium name="US DOE Joint Genome Institute (JGI-PGF)"/>
            <person name="Walter F."/>
            <person name="Albersmeier A."/>
            <person name="Kalinowski J."/>
            <person name="Ruckert C."/>
        </authorList>
    </citation>
    <scope>NUCLEOTIDE SEQUENCE</scope>
    <source>
        <strain evidence="9">CGMCC 1.16134</strain>
    </source>
</reference>
<keyword evidence="10" id="KW-1185">Reference proteome</keyword>
<evidence type="ECO:0000256" key="5">
    <source>
        <dbReference type="ARBA" id="ARBA00023157"/>
    </source>
</evidence>
<reference evidence="9" key="2">
    <citation type="submission" date="2020-09" db="EMBL/GenBank/DDBJ databases">
        <authorList>
            <person name="Sun Q."/>
            <person name="Zhou Y."/>
        </authorList>
    </citation>
    <scope>NUCLEOTIDE SEQUENCE</scope>
    <source>
        <strain evidence="9">CGMCC 1.16134</strain>
    </source>
</reference>
<evidence type="ECO:0000313" key="9">
    <source>
        <dbReference type="EMBL" id="GGF99176.1"/>
    </source>
</evidence>
<proteinExistence type="inferred from homology"/>
<dbReference type="PANTHER" id="PTHR43101">
    <property type="entry name" value="BETA-FRUCTOSIDASE"/>
    <property type="match status" value="1"/>
</dbReference>
<sequence length="753" mass="85010">MPENKGLLKYWAFDEGAGDRVKENISGHSDEIYDVFKQPKFTDSRDPQWRRGVSGNCLLLDGYSTYIAHEDRQGDGENRPNSLSVGAWVAPRSYEWGDEGRLSAIVNCHDRENNRGYLLGMYRHGAWSFQIGLESGEWVELWSPDGYELRKNEWSCISAVFDSEQGMMKLYLNGDEIASLALPAGAKIAPSLDRKLLIGRNNESLRLAGAFQLHMFAGLIDELKLYGRALQAEEVAKAYRVICDNHGGKHPELAYDEIKLDRTPLLHDRHRPQYHVSPPAHWMNEPHAPVYFNRKYHLFYQHNPQGPFFHQIHWGHWVSEDLVNWRDLPVALAPEKDHLAPDGIWSGSASYDSSGQPVLFFTAGNNSVTPDQSVALARSTYLQDGDSDLVRWIKHPEPLIVQEQGLGLTRDFRDPFVWKEDNVWYALVGSGVEGAGGTALAYISTDMIHWTYKGHFYRADFGKYSFLGPIWELPVLLPLGRDAAGAEKHLFLISPVGQGADVEVFYWMGTLDREMLSFTPDQEEPQLIDVGDFHFTGPSGMVDPKTGRAIIFTIAQGERTPELEYASGWAHNGGLPLNVYLREDGRLGIEPIQELQSLRGEQLISITGKSLKETNGLLEQIRGDMLEIRLEMKIDHQGRSGIKVRVTPDGEEETLLYYHAGKSLLAADRTRTTLDPEERTRGIQGGTLELHGENLKLHIYLDRSMIEVYANGLKSLTTRAYPSRKDALGVTLWADGEAVVQSLEIWEMKPVWK</sequence>
<organism evidence="9 10">
    <name type="scientific">Paenibacillus albidus</name>
    <dbReference type="NCBI Taxonomy" id="2041023"/>
    <lineage>
        <taxon>Bacteria</taxon>
        <taxon>Bacillati</taxon>
        <taxon>Bacillota</taxon>
        <taxon>Bacilli</taxon>
        <taxon>Bacillales</taxon>
        <taxon>Paenibacillaceae</taxon>
        <taxon>Paenibacillus</taxon>
    </lineage>
</organism>
<dbReference type="GO" id="GO:0004564">
    <property type="term" value="F:beta-fructofuranosidase activity"/>
    <property type="evidence" value="ECO:0007669"/>
    <property type="project" value="UniProtKB-EC"/>
</dbReference>
<dbReference type="AlphaFoldDB" id="A0A917FT24"/>
<comment type="caution">
    <text evidence="9">The sequence shown here is derived from an EMBL/GenBank/DDBJ whole genome shotgun (WGS) entry which is preliminary data.</text>
</comment>
<evidence type="ECO:0000256" key="4">
    <source>
        <dbReference type="ARBA" id="ARBA00022801"/>
    </source>
</evidence>